<sequence>PFGTYLRPEPRGRVTGPTWGKHLSASLSDEATSFAIAYCCCCRASSTQASCPLHRRHARCHDDNCTTSPMSATLIVSLFATLLSQIQFPVKECFDRCPVSSSTSSTGRTYCPSVCGVPGLHNLNESACCRRGWSADSVECRSHDAGCDEAHCCVQLPAPTRMIFAFWNTENVPMFQMRCLDNWRRFNPTWTLRLLSVATAPSIVGASNLPPTWLKMAPQLQSDAVRLAALKMFGGVWVDITTLFTRQNALDTMWDEMVAAGKSMRAFVWNDVGPHLVDSYFIMAQKSSSLIAQWHGIFLTYWQTRTVASGIRNHNLFSMLSRWPEMQGMIAWGKLRVEYWSIHVCFLRVQALYEDAQHLSWMDHAYLQNSNETSYYHIDQLCKYHHNNNKKLICMRDQMLRTDLPLSSIALHTPLLKFHGGMVRALDLGTDAKFISSCDCACAMGNGSRSYLRLPALREIAVQPLDWYDDASIAAAIADGGPGPFDLVLGAALQFEQWQEHLWSVLERLTIAPSTAPDAGDESCAEGGSRGGDHAGSLVALSHTIGAIQSPPLSVAFVEVERVPGAPRYGMTSRWS</sequence>
<dbReference type="Pfam" id="PF05704">
    <property type="entry name" value="Caps_synth"/>
    <property type="match status" value="1"/>
</dbReference>
<dbReference type="InterPro" id="IPR008441">
    <property type="entry name" value="AfumC-like_glycosyl_Trfase"/>
</dbReference>
<dbReference type="Gene3D" id="3.90.550.20">
    <property type="match status" value="1"/>
</dbReference>
<evidence type="ECO:0000313" key="1">
    <source>
        <dbReference type="EMBL" id="KOO26986.1"/>
    </source>
</evidence>
<feature type="non-terminal residue" evidence="1">
    <location>
        <position position="1"/>
    </location>
</feature>
<keyword evidence="2" id="KW-1185">Reference proteome</keyword>
<dbReference type="Proteomes" id="UP000037460">
    <property type="component" value="Unassembled WGS sequence"/>
</dbReference>
<reference evidence="2" key="1">
    <citation type="journal article" date="2015" name="PLoS Genet.">
        <title>Genome Sequence and Transcriptome Analyses of Chrysochromulina tobin: Metabolic Tools for Enhanced Algal Fitness in the Prominent Order Prymnesiales (Haptophyceae).</title>
        <authorList>
            <person name="Hovde B.T."/>
            <person name="Deodato C.R."/>
            <person name="Hunsperger H.M."/>
            <person name="Ryken S.A."/>
            <person name="Yost W."/>
            <person name="Jha R.K."/>
            <person name="Patterson J."/>
            <person name="Monnat R.J. Jr."/>
            <person name="Barlow S.B."/>
            <person name="Starkenburg S.R."/>
            <person name="Cattolico R.A."/>
        </authorList>
    </citation>
    <scope>NUCLEOTIDE SEQUENCE</scope>
    <source>
        <strain evidence="2">CCMP291</strain>
    </source>
</reference>
<name>A0A0M0JK83_9EUKA</name>
<dbReference type="OrthoDB" id="405959at2759"/>
<proteinExistence type="predicted"/>
<dbReference type="SUPFAM" id="SSF53448">
    <property type="entry name" value="Nucleotide-diphospho-sugar transferases"/>
    <property type="match status" value="1"/>
</dbReference>
<dbReference type="InterPro" id="IPR029044">
    <property type="entry name" value="Nucleotide-diphossugar_trans"/>
</dbReference>
<organism evidence="1 2">
    <name type="scientific">Chrysochromulina tobinii</name>
    <dbReference type="NCBI Taxonomy" id="1460289"/>
    <lineage>
        <taxon>Eukaryota</taxon>
        <taxon>Haptista</taxon>
        <taxon>Haptophyta</taxon>
        <taxon>Prymnesiophyceae</taxon>
        <taxon>Prymnesiales</taxon>
        <taxon>Chrysochromulinaceae</taxon>
        <taxon>Chrysochromulina</taxon>
    </lineage>
</organism>
<evidence type="ECO:0000313" key="2">
    <source>
        <dbReference type="Proteomes" id="UP000037460"/>
    </source>
</evidence>
<dbReference type="AlphaFoldDB" id="A0A0M0JK83"/>
<protein>
    <submittedName>
        <fullName evidence="1">Capsular polysaccharide synthesis</fullName>
    </submittedName>
</protein>
<gene>
    <name evidence="1" type="ORF">Ctob_000878</name>
</gene>
<dbReference type="EMBL" id="JWZX01002777">
    <property type="protein sequence ID" value="KOO26986.1"/>
    <property type="molecule type" value="Genomic_DNA"/>
</dbReference>
<comment type="caution">
    <text evidence="1">The sequence shown here is derived from an EMBL/GenBank/DDBJ whole genome shotgun (WGS) entry which is preliminary data.</text>
</comment>
<accession>A0A0M0JK83</accession>
<dbReference type="GO" id="GO:0016757">
    <property type="term" value="F:glycosyltransferase activity"/>
    <property type="evidence" value="ECO:0007669"/>
    <property type="project" value="InterPro"/>
</dbReference>
<feature type="non-terminal residue" evidence="1">
    <location>
        <position position="576"/>
    </location>
</feature>